<feature type="region of interest" description="Disordered" evidence="1">
    <location>
        <begin position="1"/>
        <end position="29"/>
    </location>
</feature>
<protein>
    <recommendedName>
        <fullName evidence="4">DUF4283 domain-containing protein</fullName>
    </recommendedName>
</protein>
<accession>A0A7J9D7U3</accession>
<gene>
    <name evidence="2" type="ORF">Gogos_020708</name>
</gene>
<proteinExistence type="predicted"/>
<comment type="caution">
    <text evidence="2">The sequence shown here is derived from an EMBL/GenBank/DDBJ whole genome shotgun (WGS) entry which is preliminary data.</text>
</comment>
<evidence type="ECO:0000313" key="3">
    <source>
        <dbReference type="Proteomes" id="UP000593579"/>
    </source>
</evidence>
<organism evidence="2 3">
    <name type="scientific">Gossypium gossypioides</name>
    <name type="common">Mexican cotton</name>
    <name type="synonym">Selera gossypioides</name>
    <dbReference type="NCBI Taxonomy" id="34282"/>
    <lineage>
        <taxon>Eukaryota</taxon>
        <taxon>Viridiplantae</taxon>
        <taxon>Streptophyta</taxon>
        <taxon>Embryophyta</taxon>
        <taxon>Tracheophyta</taxon>
        <taxon>Spermatophyta</taxon>
        <taxon>Magnoliopsida</taxon>
        <taxon>eudicotyledons</taxon>
        <taxon>Gunneridae</taxon>
        <taxon>Pentapetalae</taxon>
        <taxon>rosids</taxon>
        <taxon>malvids</taxon>
        <taxon>Malvales</taxon>
        <taxon>Malvaceae</taxon>
        <taxon>Malvoideae</taxon>
        <taxon>Gossypium</taxon>
    </lineage>
</organism>
<name>A0A7J9D7U3_GOSGO</name>
<dbReference type="Proteomes" id="UP000593579">
    <property type="component" value="Unassembled WGS sequence"/>
</dbReference>
<evidence type="ECO:0000313" key="2">
    <source>
        <dbReference type="EMBL" id="MBA0756782.1"/>
    </source>
</evidence>
<evidence type="ECO:0008006" key="4">
    <source>
        <dbReference type="Google" id="ProtNLM"/>
    </source>
</evidence>
<reference evidence="2 3" key="1">
    <citation type="journal article" date="2019" name="Genome Biol. Evol.">
        <title>Insights into the evolution of the New World diploid cottons (Gossypium, subgenus Houzingenia) based on genome sequencing.</title>
        <authorList>
            <person name="Grover C.E."/>
            <person name="Arick M.A. 2nd"/>
            <person name="Thrash A."/>
            <person name="Conover J.L."/>
            <person name="Sanders W.S."/>
            <person name="Peterson D.G."/>
            <person name="Frelichowski J.E."/>
            <person name="Scheffler J.A."/>
            <person name="Scheffler B.E."/>
            <person name="Wendel J.F."/>
        </authorList>
    </citation>
    <scope>NUCLEOTIDE SEQUENCE [LARGE SCALE GENOMIC DNA]</scope>
    <source>
        <strain evidence="2">5</strain>
        <tissue evidence="2">Leaf</tissue>
    </source>
</reference>
<evidence type="ECO:0000256" key="1">
    <source>
        <dbReference type="SAM" id="MobiDB-lite"/>
    </source>
</evidence>
<keyword evidence="3" id="KW-1185">Reference proteome</keyword>
<sequence length="174" mass="20098">MENSPRATKKVRRQEEDPPDEGGCHTPMENYAPKVVSFRDMVKNSSHGDDLKKDSWADDDIELQDGDVRKEVIDRVPSIDFFDRRKLLVVKLLGRKIRYNAPWNKVCDLWKPTMRFQLMDIVNNYSFEDYMNVSPKGPWVVFSATMVTPILTLANFSALCCCMDTHPKAIKKLV</sequence>
<dbReference type="EMBL" id="JABEZY010341129">
    <property type="protein sequence ID" value="MBA0756782.1"/>
    <property type="molecule type" value="Genomic_DNA"/>
</dbReference>
<dbReference type="AlphaFoldDB" id="A0A7J9D7U3"/>